<feature type="region of interest" description="Disordered" evidence="1">
    <location>
        <begin position="26"/>
        <end position="78"/>
    </location>
</feature>
<dbReference type="Proteomes" id="UP000501690">
    <property type="component" value="Linkage Group LG2"/>
</dbReference>
<dbReference type="EMBL" id="CP039346">
    <property type="protein sequence ID" value="QCD80487.1"/>
    <property type="molecule type" value="Genomic_DNA"/>
</dbReference>
<sequence>MHIFHHHSRHSRTLIVPPPLKSFIAIIHPPPSRSRDHHNPEPVHPTPNSFVFPNQPSPIETEESEAGKRTPRRRRGRRRFGVSNCRVWSRDVGGSSRSVAGAVVANHRGYDSHLARGRRSEKGDDSRSWVLAGDASVGGWCRRRRASPSVGLAAAARAPGIVVVRGKWRKGLARDGEEKKKGRCVVTGIVTGVVADVPGAARQRWKWRADGRWTRTASRCSILRRRKIRVE</sequence>
<keyword evidence="3" id="KW-1185">Reference proteome</keyword>
<gene>
    <name evidence="2" type="ORF">DEO72_LG2g808</name>
</gene>
<proteinExistence type="predicted"/>
<protein>
    <submittedName>
        <fullName evidence="2">Uncharacterized protein</fullName>
    </submittedName>
</protein>
<organism evidence="2 3">
    <name type="scientific">Vigna unguiculata</name>
    <name type="common">Cowpea</name>
    <dbReference type="NCBI Taxonomy" id="3917"/>
    <lineage>
        <taxon>Eukaryota</taxon>
        <taxon>Viridiplantae</taxon>
        <taxon>Streptophyta</taxon>
        <taxon>Embryophyta</taxon>
        <taxon>Tracheophyta</taxon>
        <taxon>Spermatophyta</taxon>
        <taxon>Magnoliopsida</taxon>
        <taxon>eudicotyledons</taxon>
        <taxon>Gunneridae</taxon>
        <taxon>Pentapetalae</taxon>
        <taxon>rosids</taxon>
        <taxon>fabids</taxon>
        <taxon>Fabales</taxon>
        <taxon>Fabaceae</taxon>
        <taxon>Papilionoideae</taxon>
        <taxon>50 kb inversion clade</taxon>
        <taxon>NPAAA clade</taxon>
        <taxon>indigoferoid/millettioid clade</taxon>
        <taxon>Phaseoleae</taxon>
        <taxon>Vigna</taxon>
    </lineage>
</organism>
<feature type="compositionally biased region" description="Polar residues" evidence="1">
    <location>
        <begin position="46"/>
        <end position="58"/>
    </location>
</feature>
<dbReference type="AlphaFoldDB" id="A0A4D6KWT6"/>
<name>A0A4D6KWT6_VIGUN</name>
<reference evidence="2 3" key="1">
    <citation type="submission" date="2019-04" db="EMBL/GenBank/DDBJ databases">
        <title>An improved genome assembly and genetic linkage map for asparagus bean, Vigna unguiculata ssp. sesquipedialis.</title>
        <authorList>
            <person name="Xia Q."/>
            <person name="Zhang R."/>
            <person name="Dong Y."/>
        </authorList>
    </citation>
    <scope>NUCLEOTIDE SEQUENCE [LARGE SCALE GENOMIC DNA]</scope>
    <source>
        <tissue evidence="2">Leaf</tissue>
    </source>
</reference>
<evidence type="ECO:0000313" key="3">
    <source>
        <dbReference type="Proteomes" id="UP000501690"/>
    </source>
</evidence>
<feature type="compositionally biased region" description="Basic residues" evidence="1">
    <location>
        <begin position="69"/>
        <end position="78"/>
    </location>
</feature>
<accession>A0A4D6KWT6</accession>
<evidence type="ECO:0000256" key="1">
    <source>
        <dbReference type="SAM" id="MobiDB-lite"/>
    </source>
</evidence>
<evidence type="ECO:0000313" key="2">
    <source>
        <dbReference type="EMBL" id="QCD80487.1"/>
    </source>
</evidence>